<evidence type="ECO:0000313" key="1">
    <source>
        <dbReference type="EMBL" id="KAI8531851.1"/>
    </source>
</evidence>
<reference evidence="1" key="1">
    <citation type="submission" date="2022-02" db="EMBL/GenBank/DDBJ databases">
        <title>Plant Genome Project.</title>
        <authorList>
            <person name="Zhang R.-G."/>
        </authorList>
    </citation>
    <scope>NUCLEOTIDE SEQUENCE</scope>
    <source>
        <strain evidence="1">AT1</strain>
    </source>
</reference>
<sequence length="379" mass="42931">MLSSLPQSMYVLVPMTIKQGDVFTFSKGLVHFEIVKFGKEPAATISAFNSQNQGREDIPTTLFTTTHPVSDNVLKEVNQDWLGRTFTNYGVVKDAFIPNKRSRRTGSKFGFVRYDCHASARVAISKSNGLWDSDKKIYVKQESFDQYKNKSDVKIPLFQRPEVLTSSHGILRNQGIHFDRDKLKRAKELLSGETNKGGRDGNETEKGLESRDQVCRRVSLKPAGNGWLYRSAVAKLHRLISINELKIHMARMGLDNIDIKALGGRSVILTCPSRDEMEKMVKECCLQRWFSETNPWDGQAACAERFVWLCCFGIPLNAKILIATNIFKKIDEWIILEVKGKSYKVKVMEDSCDQPHEAEKQIPRASLASSSQSDEESKE</sequence>
<accession>A0ACC0LT11</accession>
<gene>
    <name evidence="1" type="ORF">RHMOL_Rhmol11G0167900</name>
</gene>
<comment type="caution">
    <text evidence="1">The sequence shown here is derived from an EMBL/GenBank/DDBJ whole genome shotgun (WGS) entry which is preliminary data.</text>
</comment>
<keyword evidence="2" id="KW-1185">Reference proteome</keyword>
<protein>
    <submittedName>
        <fullName evidence="1">Uncharacterized protein</fullName>
    </submittedName>
</protein>
<dbReference type="EMBL" id="CM046398">
    <property type="protein sequence ID" value="KAI8531851.1"/>
    <property type="molecule type" value="Genomic_DNA"/>
</dbReference>
<evidence type="ECO:0000313" key="2">
    <source>
        <dbReference type="Proteomes" id="UP001062846"/>
    </source>
</evidence>
<name>A0ACC0LT11_RHOML</name>
<proteinExistence type="predicted"/>
<dbReference type="Proteomes" id="UP001062846">
    <property type="component" value="Chromosome 11"/>
</dbReference>
<organism evidence="1 2">
    <name type="scientific">Rhododendron molle</name>
    <name type="common">Chinese azalea</name>
    <name type="synonym">Azalea mollis</name>
    <dbReference type="NCBI Taxonomy" id="49168"/>
    <lineage>
        <taxon>Eukaryota</taxon>
        <taxon>Viridiplantae</taxon>
        <taxon>Streptophyta</taxon>
        <taxon>Embryophyta</taxon>
        <taxon>Tracheophyta</taxon>
        <taxon>Spermatophyta</taxon>
        <taxon>Magnoliopsida</taxon>
        <taxon>eudicotyledons</taxon>
        <taxon>Gunneridae</taxon>
        <taxon>Pentapetalae</taxon>
        <taxon>asterids</taxon>
        <taxon>Ericales</taxon>
        <taxon>Ericaceae</taxon>
        <taxon>Ericoideae</taxon>
        <taxon>Rhodoreae</taxon>
        <taxon>Rhododendron</taxon>
    </lineage>
</organism>